<keyword evidence="10" id="KW-0966">Cell projection</keyword>
<organism evidence="10 11">
    <name type="scientific">Paracoccus marinaquae</name>
    <dbReference type="NCBI Taxonomy" id="2841926"/>
    <lineage>
        <taxon>Bacteria</taxon>
        <taxon>Pseudomonadati</taxon>
        <taxon>Pseudomonadota</taxon>
        <taxon>Alphaproteobacteria</taxon>
        <taxon>Rhodobacterales</taxon>
        <taxon>Paracoccaceae</taxon>
        <taxon>Paracoccus</taxon>
    </lineage>
</organism>
<accession>A0ABS6ANF9</accession>
<dbReference type="PANTHER" id="PTHR30033:SF2">
    <property type="entry name" value="FLAGELLAR HOOK PROTEIN"/>
    <property type="match status" value="1"/>
</dbReference>
<evidence type="ECO:0000259" key="8">
    <source>
        <dbReference type="Pfam" id="PF06429"/>
    </source>
</evidence>
<keyword evidence="11" id="KW-1185">Reference proteome</keyword>
<gene>
    <name evidence="10" type="primary">flgK</name>
    <name evidence="10" type="ORF">KNW02_18180</name>
</gene>
<comment type="similarity">
    <text evidence="3">Belongs to the flagella basal body rod proteins family.</text>
</comment>
<evidence type="ECO:0000256" key="3">
    <source>
        <dbReference type="ARBA" id="ARBA00009677"/>
    </source>
</evidence>
<dbReference type="NCBIfam" id="TIGR02492">
    <property type="entry name" value="flgK_ends"/>
    <property type="match status" value="1"/>
</dbReference>
<keyword evidence="6" id="KW-0975">Bacterial flagellum</keyword>
<dbReference type="Proteomes" id="UP001166191">
    <property type="component" value="Unassembled WGS sequence"/>
</dbReference>
<reference evidence="10" key="1">
    <citation type="submission" date="2021-06" db="EMBL/GenBank/DDBJ databases">
        <title>Paracoccus bacterium XHP0099 sp. nov., isolated from the surface waters of the Yellow Sea.</title>
        <authorList>
            <person name="Xue H."/>
            <person name="Zhang D."/>
        </authorList>
    </citation>
    <scope>NUCLEOTIDE SEQUENCE</scope>
    <source>
        <strain evidence="10">XHP0099</strain>
    </source>
</reference>
<comment type="subcellular location">
    <subcellularLocation>
        <location evidence="1">Bacterial flagellum basal body</location>
    </subcellularLocation>
    <subcellularLocation>
        <location evidence="2">Secreted</location>
    </subcellularLocation>
</comment>
<dbReference type="InterPro" id="IPR010930">
    <property type="entry name" value="Flg_bb/hook_C_dom"/>
</dbReference>
<dbReference type="RefSeq" id="WP_216034637.1">
    <property type="nucleotide sequence ID" value="NZ_JAHKNG010000051.1"/>
</dbReference>
<evidence type="ECO:0000256" key="4">
    <source>
        <dbReference type="ARBA" id="ARBA00016244"/>
    </source>
</evidence>
<evidence type="ECO:0000313" key="11">
    <source>
        <dbReference type="Proteomes" id="UP001166191"/>
    </source>
</evidence>
<keyword evidence="5" id="KW-0964">Secreted</keyword>
<keyword evidence="10" id="KW-0969">Cilium</keyword>
<dbReference type="EMBL" id="JAHKNG010000051">
    <property type="protein sequence ID" value="MBU3032029.1"/>
    <property type="molecule type" value="Genomic_DNA"/>
</dbReference>
<evidence type="ECO:0000313" key="10">
    <source>
        <dbReference type="EMBL" id="MBU3032029.1"/>
    </source>
</evidence>
<evidence type="ECO:0000256" key="6">
    <source>
        <dbReference type="ARBA" id="ARBA00023143"/>
    </source>
</evidence>
<name>A0ABS6ANF9_9RHOB</name>
<dbReference type="Pfam" id="PF06429">
    <property type="entry name" value="Flg_bbr_C"/>
    <property type="match status" value="1"/>
</dbReference>
<evidence type="ECO:0000256" key="2">
    <source>
        <dbReference type="ARBA" id="ARBA00004613"/>
    </source>
</evidence>
<proteinExistence type="inferred from homology"/>
<dbReference type="InterPro" id="IPR053927">
    <property type="entry name" value="FlgK_helical"/>
</dbReference>
<dbReference type="InterPro" id="IPR001444">
    <property type="entry name" value="Flag_bb_rod_N"/>
</dbReference>
<evidence type="ECO:0000259" key="9">
    <source>
        <dbReference type="Pfam" id="PF22638"/>
    </source>
</evidence>
<dbReference type="Pfam" id="PF00460">
    <property type="entry name" value="Flg_bb_rod"/>
    <property type="match status" value="1"/>
</dbReference>
<dbReference type="InterPro" id="IPR002371">
    <property type="entry name" value="FlgK"/>
</dbReference>
<sequence length="485" mass="50488">MSIARALSNAVSGLTATARGTETVAANLANVMTPGYGRREVALSAQTLGGNGGGVRIDGATRMVNATLVSEARLAASARSESSVRADFLARMTETIGLPGEEGALTTALTRFRSALQSAAARPDDELRLTSVVDAAARLAERLNQSSAAVQEARATADRAIASDVSALNAGLERVAYLNRRIAILESEGADPSSLVDERQAVIDGIGQIVPVQEVAREHGKVALFTTEGAVLLDGSQPTRLAFTAVGQMTPDLVAGTAPMMRLVQNGQELTEGQMRLFSGGSLAANFAVRDELAPQVQQELDALAFDLHERLADPAADGTLGVADPGLFTDAGGLADAASVNGLAQRLEVNAQVRPELGGDLWRIRSGIGAATAGPVGDSSLLLSLVDALGAVGASQPGSGFDGNGSLQDRFGTVEARASTRKVNAETDHAMRNSRAETISARLMADGVDSDAEMQRLLQYEQAYAANARVIQAIEEMMDNILRL</sequence>
<feature type="domain" description="Flagellar hook-associated protein FlgK helical" evidence="9">
    <location>
        <begin position="101"/>
        <end position="312"/>
    </location>
</feature>
<evidence type="ECO:0000259" key="7">
    <source>
        <dbReference type="Pfam" id="PF00460"/>
    </source>
</evidence>
<evidence type="ECO:0000256" key="1">
    <source>
        <dbReference type="ARBA" id="ARBA00004117"/>
    </source>
</evidence>
<feature type="domain" description="Flagellar basal body rod protein N-terminal" evidence="7">
    <location>
        <begin position="7"/>
        <end position="36"/>
    </location>
</feature>
<dbReference type="Pfam" id="PF22638">
    <property type="entry name" value="FlgK_D1"/>
    <property type="match status" value="1"/>
</dbReference>
<comment type="caution">
    <text evidence="10">The sequence shown here is derived from an EMBL/GenBank/DDBJ whole genome shotgun (WGS) entry which is preliminary data.</text>
</comment>
<evidence type="ECO:0000256" key="5">
    <source>
        <dbReference type="ARBA" id="ARBA00022525"/>
    </source>
</evidence>
<protein>
    <recommendedName>
        <fullName evidence="4">Flagellar hook-associated protein 1</fullName>
    </recommendedName>
</protein>
<keyword evidence="10" id="KW-0282">Flagellum</keyword>
<feature type="domain" description="Flagellar basal-body/hook protein C-terminal" evidence="8">
    <location>
        <begin position="448"/>
        <end position="485"/>
    </location>
</feature>
<dbReference type="PANTHER" id="PTHR30033">
    <property type="entry name" value="FLAGELLAR HOOK-ASSOCIATED PROTEIN 1"/>
    <property type="match status" value="1"/>
</dbReference>